<evidence type="ECO:0000313" key="2">
    <source>
        <dbReference type="Proteomes" id="UP000014680"/>
    </source>
</evidence>
<feature type="non-terminal residue" evidence="1">
    <location>
        <position position="1"/>
    </location>
</feature>
<protein>
    <submittedName>
        <fullName evidence="1">Uncharacterized protein</fullName>
    </submittedName>
</protein>
<dbReference type="RefSeq" id="XP_004258589.1">
    <property type="nucleotide sequence ID" value="XM_004258541.1"/>
</dbReference>
<gene>
    <name evidence="1" type="ORF">EIN_421170</name>
</gene>
<evidence type="ECO:0000313" key="1">
    <source>
        <dbReference type="EMBL" id="ELP91818.1"/>
    </source>
</evidence>
<organism evidence="1 2">
    <name type="scientific">Entamoeba invadens IP1</name>
    <dbReference type="NCBI Taxonomy" id="370355"/>
    <lineage>
        <taxon>Eukaryota</taxon>
        <taxon>Amoebozoa</taxon>
        <taxon>Evosea</taxon>
        <taxon>Archamoebae</taxon>
        <taxon>Mastigamoebida</taxon>
        <taxon>Entamoebidae</taxon>
        <taxon>Entamoeba</taxon>
    </lineage>
</organism>
<keyword evidence="2" id="KW-1185">Reference proteome</keyword>
<reference evidence="1 2" key="1">
    <citation type="submission" date="2012-10" db="EMBL/GenBank/DDBJ databases">
        <authorList>
            <person name="Zafar N."/>
            <person name="Inman J."/>
            <person name="Hall N."/>
            <person name="Lorenzi H."/>
            <person name="Caler E."/>
        </authorList>
    </citation>
    <scope>NUCLEOTIDE SEQUENCE [LARGE SCALE GENOMIC DNA]</scope>
    <source>
        <strain evidence="1 2">IP1</strain>
    </source>
</reference>
<feature type="non-terminal residue" evidence="1">
    <location>
        <position position="11"/>
    </location>
</feature>
<accession>A0A0A1UDC6</accession>
<name>A0A0A1UDC6_ENTIV</name>
<dbReference type="EMBL" id="KB206425">
    <property type="protein sequence ID" value="ELP91818.1"/>
    <property type="molecule type" value="Genomic_DNA"/>
</dbReference>
<proteinExistence type="predicted"/>
<dbReference type="GeneID" id="14890801"/>
<dbReference type="KEGG" id="eiv:EIN_421170"/>
<dbReference type="Proteomes" id="UP000014680">
    <property type="component" value="Unassembled WGS sequence"/>
</dbReference>
<dbReference type="VEuPathDB" id="AmoebaDB:EIN_421170"/>
<sequence length="11" mass="1246">MEDQVKALNAQ</sequence>
<dbReference type="OMA" id="DVRFLHK"/>